<dbReference type="InterPro" id="IPR027417">
    <property type="entry name" value="P-loop_NTPase"/>
</dbReference>
<evidence type="ECO:0000256" key="1">
    <source>
        <dbReference type="ARBA" id="ARBA00022741"/>
    </source>
</evidence>
<dbReference type="PANTHER" id="PTHR16305">
    <property type="entry name" value="TESTICULAR SOLUBLE ADENYLYL CYCLASE"/>
    <property type="match status" value="1"/>
</dbReference>
<reference evidence="5" key="1">
    <citation type="journal article" date="2019" name="Int. J. Syst. Evol. Microbiol.">
        <title>The Global Catalogue of Microorganisms (GCM) 10K type strain sequencing project: providing services to taxonomists for standard genome sequencing and annotation.</title>
        <authorList>
            <consortium name="The Broad Institute Genomics Platform"/>
            <consortium name="The Broad Institute Genome Sequencing Center for Infectious Disease"/>
            <person name="Wu L."/>
            <person name="Ma J."/>
        </authorList>
    </citation>
    <scope>NUCLEOTIDE SEQUENCE [LARGE SCALE GENOMIC DNA]</scope>
    <source>
        <strain evidence="5">ZS-22-S1</strain>
    </source>
</reference>
<dbReference type="Proteomes" id="UP001595859">
    <property type="component" value="Unassembled WGS sequence"/>
</dbReference>
<dbReference type="Pfam" id="PF13191">
    <property type="entry name" value="AAA_16"/>
    <property type="match status" value="1"/>
</dbReference>
<dbReference type="EMBL" id="JBHSIS010000002">
    <property type="protein sequence ID" value="MFC4852887.1"/>
    <property type="molecule type" value="Genomic_DNA"/>
</dbReference>
<dbReference type="PROSITE" id="PS00622">
    <property type="entry name" value="HTH_LUXR_1"/>
    <property type="match status" value="1"/>
</dbReference>
<evidence type="ECO:0000313" key="5">
    <source>
        <dbReference type="Proteomes" id="UP001595859"/>
    </source>
</evidence>
<dbReference type="SUPFAM" id="SSF52540">
    <property type="entry name" value="P-loop containing nucleoside triphosphate hydrolases"/>
    <property type="match status" value="1"/>
</dbReference>
<dbReference type="InterPro" id="IPR016032">
    <property type="entry name" value="Sig_transdc_resp-reg_C-effctor"/>
</dbReference>
<evidence type="ECO:0000256" key="2">
    <source>
        <dbReference type="ARBA" id="ARBA00022840"/>
    </source>
</evidence>
<sequence length="914" mass="96614">MVDRRTELSQLRGAFAECVAGRGATVLVTGGLAGGKSTLLQAFADEAAGQGAILLTATGTRLEQGVRMGVVWQLLGCAPLPDGVPEGVAGLIDGDGDGEAADVRAVHDLCGVLLGLAAAAPLVVVVDDLQFVDDATLQVLTTLRRRARAARVMLVLGEWDRPGMARPLAVAELTRAAHVDVRLGPLPESAVARIVAGALEPKAAAMLTPALHALSGGNPALVHALVADFRDLDPGTDRPVPGPAFRRAVLDCLHRWDPDLLRVAGGLAVLGGHAGAELVAELLGMHAALAAQLVDVLSCAAIADGWRLRHPAITATVLGALPPDSAAELHARAAELLDKHGVDAVGVARHLVAADTAPGQWAVRVLRQAAEQVTVDDAALAVKCLDLALRATGDEKDRTALRAALVRIAWRVNPSSGARHLPPLRDALLAGNLAWRDAVPVIRHLLWQGDLGAAMDHLVVASATAGPLDVRTAAELRLTCEWIYGSLRDQVPAEAHALLTAQEKAASANPWVHTALLHRAWARGSAREVVPRAEHVLQGRVGDVPPEVVATALLALDDVDRPERAMRASAALADEATRHGATTGRALLKCVAADTALRRGDLVAARAKATEALGMLTAQSWGVLIGYPLSVLILAETAMGNTEQATALLSRPVPEAMAATTFGARYAHASGHCHLAAGRTLAALEEFERCASWARGRELDVPAAAPWRGDLAQALQRLGRHREARAYATEQLNRARTPGGTRGVGIALRVLASCKDAKDRTVLLNESVRHLERCADRLELARSLAELSRTHQERGQLASARMVLRKVTQLAKVCQAGLLADEVVPAPVQEARTGFDSDAVCATSLSAAERKVAELAAHGHTNREIGRRLYITVSTVEQHLTRVYRKLNVTRRTDLPTELPPAVAETRTRVALSR</sequence>
<name>A0ABV9RXC2_9PSEU</name>
<dbReference type="InterPro" id="IPR036388">
    <property type="entry name" value="WH-like_DNA-bd_sf"/>
</dbReference>
<dbReference type="SUPFAM" id="SSF48452">
    <property type="entry name" value="TPR-like"/>
    <property type="match status" value="1"/>
</dbReference>
<dbReference type="InterPro" id="IPR000792">
    <property type="entry name" value="Tscrpt_reg_LuxR_C"/>
</dbReference>
<protein>
    <submittedName>
        <fullName evidence="4">AAA family ATPase</fullName>
    </submittedName>
</protein>
<evidence type="ECO:0000259" key="3">
    <source>
        <dbReference type="PROSITE" id="PS50043"/>
    </source>
</evidence>
<dbReference type="Gene3D" id="1.25.40.10">
    <property type="entry name" value="Tetratricopeptide repeat domain"/>
    <property type="match status" value="1"/>
</dbReference>
<dbReference type="Gene3D" id="1.10.10.10">
    <property type="entry name" value="Winged helix-like DNA-binding domain superfamily/Winged helix DNA-binding domain"/>
    <property type="match status" value="1"/>
</dbReference>
<keyword evidence="1" id="KW-0547">Nucleotide-binding</keyword>
<dbReference type="InterPro" id="IPR011990">
    <property type="entry name" value="TPR-like_helical_dom_sf"/>
</dbReference>
<dbReference type="InterPro" id="IPR041664">
    <property type="entry name" value="AAA_16"/>
</dbReference>
<dbReference type="SUPFAM" id="SSF46894">
    <property type="entry name" value="C-terminal effector domain of the bipartite response regulators"/>
    <property type="match status" value="1"/>
</dbReference>
<keyword evidence="5" id="KW-1185">Reference proteome</keyword>
<proteinExistence type="predicted"/>
<dbReference type="CDD" id="cd06170">
    <property type="entry name" value="LuxR_C_like"/>
    <property type="match status" value="1"/>
</dbReference>
<keyword evidence="2" id="KW-0067">ATP-binding</keyword>
<gene>
    <name evidence="4" type="ORF">ACFPCV_05175</name>
</gene>
<dbReference type="SMART" id="SM00421">
    <property type="entry name" value="HTH_LUXR"/>
    <property type="match status" value="1"/>
</dbReference>
<accession>A0ABV9RXC2</accession>
<dbReference type="PANTHER" id="PTHR16305:SF28">
    <property type="entry name" value="GUANYLATE CYCLASE DOMAIN-CONTAINING PROTEIN"/>
    <property type="match status" value="1"/>
</dbReference>
<dbReference type="PROSITE" id="PS50043">
    <property type="entry name" value="HTH_LUXR_2"/>
    <property type="match status" value="1"/>
</dbReference>
<dbReference type="PRINTS" id="PR00038">
    <property type="entry name" value="HTHLUXR"/>
</dbReference>
<comment type="caution">
    <text evidence="4">The sequence shown here is derived from an EMBL/GenBank/DDBJ whole genome shotgun (WGS) entry which is preliminary data.</text>
</comment>
<evidence type="ECO:0000313" key="4">
    <source>
        <dbReference type="EMBL" id="MFC4852887.1"/>
    </source>
</evidence>
<dbReference type="RefSeq" id="WP_378054839.1">
    <property type="nucleotide sequence ID" value="NZ_JBHSIS010000002.1"/>
</dbReference>
<dbReference type="Pfam" id="PF00196">
    <property type="entry name" value="GerE"/>
    <property type="match status" value="1"/>
</dbReference>
<feature type="domain" description="HTH luxR-type" evidence="3">
    <location>
        <begin position="838"/>
        <end position="903"/>
    </location>
</feature>
<organism evidence="4 5">
    <name type="scientific">Actinophytocola glycyrrhizae</name>
    <dbReference type="NCBI Taxonomy" id="2044873"/>
    <lineage>
        <taxon>Bacteria</taxon>
        <taxon>Bacillati</taxon>
        <taxon>Actinomycetota</taxon>
        <taxon>Actinomycetes</taxon>
        <taxon>Pseudonocardiales</taxon>
        <taxon>Pseudonocardiaceae</taxon>
    </lineage>
</organism>